<dbReference type="Proteomes" id="UP001154259">
    <property type="component" value="Unassembled WGS sequence"/>
</dbReference>
<dbReference type="AlphaFoldDB" id="A0A9W4TPZ0"/>
<protein>
    <submittedName>
        <fullName evidence="1">Uncharacterized protein</fullName>
    </submittedName>
</protein>
<comment type="caution">
    <text evidence="1">The sequence shown here is derived from an EMBL/GenBank/DDBJ whole genome shotgun (WGS) entry which is preliminary data.</text>
</comment>
<dbReference type="GeneID" id="83712864"/>
<evidence type="ECO:0000313" key="4">
    <source>
        <dbReference type="Proteomes" id="UP001154259"/>
    </source>
</evidence>
<evidence type="ECO:0000313" key="2">
    <source>
        <dbReference type="EMBL" id="CAI3958401.1"/>
    </source>
</evidence>
<dbReference type="EMBL" id="CAMXCM010000009">
    <property type="protein sequence ID" value="CAI3956328.1"/>
    <property type="molecule type" value="Genomic_DNA"/>
</dbReference>
<dbReference type="Proteomes" id="UP001154255">
    <property type="component" value="Unassembled WGS sequence"/>
</dbReference>
<name>A0A9W4TPZ0_9PROT</name>
<dbReference type="EMBL" id="CAMXCS010000009">
    <property type="protein sequence ID" value="CAI3958401.1"/>
    <property type="molecule type" value="Genomic_DNA"/>
</dbReference>
<organism evidence="1 3">
    <name type="scientific">Commensalibacter communis</name>
    <dbReference type="NCBI Taxonomy" id="2972786"/>
    <lineage>
        <taxon>Bacteria</taxon>
        <taxon>Pseudomonadati</taxon>
        <taxon>Pseudomonadota</taxon>
        <taxon>Alphaproteobacteria</taxon>
        <taxon>Acetobacterales</taxon>
        <taxon>Acetobacteraceae</taxon>
    </lineage>
</organism>
<keyword evidence="4" id="KW-1185">Reference proteome</keyword>
<reference evidence="1" key="1">
    <citation type="submission" date="2022-10" db="EMBL/GenBank/DDBJ databases">
        <authorList>
            <person name="Botero Cardona J."/>
        </authorList>
    </citation>
    <scope>NUCLEOTIDE SEQUENCE</scope>
    <source>
        <strain evidence="1">LMG 31819</strain>
        <strain evidence="2">R-53529</strain>
    </source>
</reference>
<sequence>MKIHELVRGMIGVVNPNIMGSLYRSKGYELEGTQQKPIYEDPIQVELQIQSVPGDKLTHSHFLNQQGERKVVYVNGQAFGIDRVRGAGGDLLEFYGRRWLVVQRLEAWENSDWCKVAVVAQLDKPEDDDAVLEDYVE</sequence>
<proteinExistence type="predicted"/>
<dbReference type="RefSeq" id="WP_271790560.1">
    <property type="nucleotide sequence ID" value="NZ_CAMXCJ010000010.1"/>
</dbReference>
<evidence type="ECO:0000313" key="3">
    <source>
        <dbReference type="Proteomes" id="UP001154255"/>
    </source>
</evidence>
<gene>
    <name evidence="2" type="ORF">R53529_LOCUS2142</name>
    <name evidence="1" type="ORF">R53530_LOCUS2144</name>
</gene>
<evidence type="ECO:0000313" key="1">
    <source>
        <dbReference type="EMBL" id="CAI3956328.1"/>
    </source>
</evidence>
<accession>A0A9W4TPZ0</accession>